<feature type="domain" description="SAC" evidence="1">
    <location>
        <begin position="15"/>
        <end position="84"/>
    </location>
</feature>
<dbReference type="Pfam" id="PF02383">
    <property type="entry name" value="Syja_N"/>
    <property type="match status" value="2"/>
</dbReference>
<reference evidence="2 3" key="1">
    <citation type="submission" date="2018-11" db="EMBL/GenBank/DDBJ databases">
        <authorList>
            <consortium name="Pathogen Informatics"/>
        </authorList>
    </citation>
    <scope>NUCLEOTIDE SEQUENCE [LARGE SCALE GENOMIC DNA]</scope>
</reference>
<dbReference type="PROSITE" id="PS50275">
    <property type="entry name" value="SAC"/>
    <property type="match status" value="2"/>
</dbReference>
<accession>A0A3P7LS73</accession>
<dbReference type="InterPro" id="IPR002013">
    <property type="entry name" value="SAC_dom"/>
</dbReference>
<dbReference type="PANTHER" id="PTHR45662:SF8">
    <property type="entry name" value="PHOSPHATIDYLINOSITIDE PHOSPHATASE SAC2"/>
    <property type="match status" value="1"/>
</dbReference>
<dbReference type="Proteomes" id="UP000270094">
    <property type="component" value="Unassembled WGS sequence"/>
</dbReference>
<protein>
    <recommendedName>
        <fullName evidence="1">SAC domain-containing protein</fullName>
    </recommendedName>
</protein>
<feature type="non-terminal residue" evidence="2">
    <location>
        <position position="297"/>
    </location>
</feature>
<keyword evidence="3" id="KW-1185">Reference proteome</keyword>
<dbReference type="OrthoDB" id="405996at2759"/>
<dbReference type="PANTHER" id="PTHR45662">
    <property type="entry name" value="PHOSPHATIDYLINOSITIDE PHOSPHATASE SAC1"/>
    <property type="match status" value="1"/>
</dbReference>
<dbReference type="EMBL" id="UYYB01115317">
    <property type="protein sequence ID" value="VDM81948.1"/>
    <property type="molecule type" value="Genomic_DNA"/>
</dbReference>
<evidence type="ECO:0000259" key="1">
    <source>
        <dbReference type="PROSITE" id="PS50275"/>
    </source>
</evidence>
<dbReference type="GO" id="GO:0045334">
    <property type="term" value="C:clathrin-coated endocytic vesicle"/>
    <property type="evidence" value="ECO:0007669"/>
    <property type="project" value="TreeGrafter"/>
</dbReference>
<dbReference type="GO" id="GO:0005769">
    <property type="term" value="C:early endosome"/>
    <property type="evidence" value="ECO:0007669"/>
    <property type="project" value="TreeGrafter"/>
</dbReference>
<sequence>MGNVPKPFVLLEEVLRLFNDNPDFYFCFGRDITHCTQKLVVWRHFSFNNTDPDERFYWNKLLLKDLLEETTDKNLAKKWSLFILLTEPRLKSNAIVLRIVPVRGSVPIFWSQKGFKYRPPLSIDRSLEESMPYFTTHMQMLISHYGSPLVAVNLVDQAGRELELAKSFVEVNIQKLGPVLFYSGSVSVKFLNSFKHAARFNSPDLHFVSFDLHRHCRGLKFDKIGDIISRMEDLLREIGYCWVDKTGEVVKTQKGVVRTNCVDCLDRTNLVQYAGTAALKGDVTRSGERRLTGIMKD</sequence>
<organism evidence="2 3">
    <name type="scientific">Strongylus vulgaris</name>
    <name type="common">Blood worm</name>
    <dbReference type="NCBI Taxonomy" id="40348"/>
    <lineage>
        <taxon>Eukaryota</taxon>
        <taxon>Metazoa</taxon>
        <taxon>Ecdysozoa</taxon>
        <taxon>Nematoda</taxon>
        <taxon>Chromadorea</taxon>
        <taxon>Rhabditida</taxon>
        <taxon>Rhabditina</taxon>
        <taxon>Rhabditomorpha</taxon>
        <taxon>Strongyloidea</taxon>
        <taxon>Strongylidae</taxon>
        <taxon>Strongylus</taxon>
    </lineage>
</organism>
<dbReference type="GO" id="GO:0043812">
    <property type="term" value="F:phosphatidylinositol-4-phosphate phosphatase activity"/>
    <property type="evidence" value="ECO:0007669"/>
    <property type="project" value="TreeGrafter"/>
</dbReference>
<dbReference type="AlphaFoldDB" id="A0A3P7LS73"/>
<dbReference type="GO" id="GO:2001135">
    <property type="term" value="P:regulation of endocytic recycling"/>
    <property type="evidence" value="ECO:0007669"/>
    <property type="project" value="TreeGrafter"/>
</dbReference>
<feature type="domain" description="SAC" evidence="1">
    <location>
        <begin position="86"/>
        <end position="274"/>
    </location>
</feature>
<evidence type="ECO:0000313" key="3">
    <source>
        <dbReference type="Proteomes" id="UP000270094"/>
    </source>
</evidence>
<dbReference type="GO" id="GO:0046856">
    <property type="term" value="P:phosphatidylinositol dephosphorylation"/>
    <property type="evidence" value="ECO:0007669"/>
    <property type="project" value="TreeGrafter"/>
</dbReference>
<proteinExistence type="predicted"/>
<evidence type="ECO:0000313" key="2">
    <source>
        <dbReference type="EMBL" id="VDM81948.1"/>
    </source>
</evidence>
<name>A0A3P7LS73_STRVU</name>
<gene>
    <name evidence="2" type="ORF">SVUK_LOCUS16946</name>
</gene>